<comment type="catalytic activity">
    <reaction evidence="1">
        <text>ATP + protein L-histidine = ADP + protein N-phospho-L-histidine.</text>
        <dbReference type="EC" id="2.7.13.3"/>
    </reaction>
</comment>
<dbReference type="PROSITE" id="PS50109">
    <property type="entry name" value="HIS_KIN"/>
    <property type="match status" value="1"/>
</dbReference>
<evidence type="ECO:0000256" key="8">
    <source>
        <dbReference type="ARBA" id="ARBA00022989"/>
    </source>
</evidence>
<feature type="transmembrane region" description="Helical" evidence="11">
    <location>
        <begin position="171"/>
        <end position="190"/>
    </location>
</feature>
<evidence type="ECO:0000256" key="10">
    <source>
        <dbReference type="ARBA" id="ARBA00023136"/>
    </source>
</evidence>
<evidence type="ECO:0000256" key="1">
    <source>
        <dbReference type="ARBA" id="ARBA00000085"/>
    </source>
</evidence>
<dbReference type="Gene3D" id="1.10.287.130">
    <property type="match status" value="1"/>
</dbReference>
<sequence length="454" mass="49460">MRSLPLAPRVVGYLILAQLFAFFCGWVISTALSMAGIGVFPSSWDSLAIARAQRQAIASLNADEDGTIRIAPTPELQEEFRRAPQMRIAVFDKLKHALPGSDLVLVSVLTPVVGISPTHVHFALPDDDGFAPEGFMAPMNTRYGPLHVAVHGQKFLWKDLLDAWAFDIKVLAAYFTMAVVLSTATAWFAVRNGLLPLRHVAHEASLIDMDTLGNRLTSSVVPTEAMPLVRAINQALERLDIGTRRQRLFTANAAHELRTPVAVLAARLDAPREVNFENHLRRDVQRISHIIHQLLAGARAEEQSLPLDEIVDIGASVRAMVDDAALLAIRDDREIEYHGPSEAVLVRGSKNAIEAVVANLIDNALNAEPVHGVIAVRVDESATIEVIDHGPGVAPEDRQSIFEPFWRKRESSSGAGLGLAIARELMTRQEGKIWVEGTPGGGATFKVSFPLVVA</sequence>
<evidence type="ECO:0000256" key="5">
    <source>
        <dbReference type="ARBA" id="ARBA00022679"/>
    </source>
</evidence>
<dbReference type="SUPFAM" id="SSF47384">
    <property type="entry name" value="Homodimeric domain of signal transducing histidine kinase"/>
    <property type="match status" value="1"/>
</dbReference>
<dbReference type="GO" id="GO:0005886">
    <property type="term" value="C:plasma membrane"/>
    <property type="evidence" value="ECO:0007669"/>
    <property type="project" value="TreeGrafter"/>
</dbReference>
<evidence type="ECO:0000256" key="3">
    <source>
        <dbReference type="ARBA" id="ARBA00012438"/>
    </source>
</evidence>
<keyword evidence="9" id="KW-0902">Two-component regulatory system</keyword>
<keyword evidence="7 13" id="KW-0418">Kinase</keyword>
<feature type="transmembrane region" description="Helical" evidence="11">
    <location>
        <begin position="12"/>
        <end position="37"/>
    </location>
</feature>
<dbReference type="InterPro" id="IPR004358">
    <property type="entry name" value="Sig_transdc_His_kin-like_C"/>
</dbReference>
<evidence type="ECO:0000313" key="13">
    <source>
        <dbReference type="EMBL" id="QGN00111.1"/>
    </source>
</evidence>
<proteinExistence type="predicted"/>
<dbReference type="Pfam" id="PF02518">
    <property type="entry name" value="HATPase_c"/>
    <property type="match status" value="1"/>
</dbReference>
<dbReference type="CDD" id="cd00075">
    <property type="entry name" value="HATPase"/>
    <property type="match status" value="1"/>
</dbReference>
<feature type="domain" description="Histidine kinase" evidence="12">
    <location>
        <begin position="252"/>
        <end position="453"/>
    </location>
</feature>
<comment type="subcellular location">
    <subcellularLocation>
        <location evidence="2">Membrane</location>
        <topology evidence="2">Multi-pass membrane protein</topology>
    </subcellularLocation>
</comment>
<dbReference type="PANTHER" id="PTHR45436:SF15">
    <property type="entry name" value="SENSOR HISTIDINE KINASE CUSS"/>
    <property type="match status" value="1"/>
</dbReference>
<dbReference type="PANTHER" id="PTHR45436">
    <property type="entry name" value="SENSOR HISTIDINE KINASE YKOH"/>
    <property type="match status" value="1"/>
</dbReference>
<keyword evidence="10 11" id="KW-0472">Membrane</keyword>
<keyword evidence="4" id="KW-0597">Phosphoprotein</keyword>
<evidence type="ECO:0000256" key="7">
    <source>
        <dbReference type="ARBA" id="ARBA00022777"/>
    </source>
</evidence>
<name>A0A6B8MHJ4_9HYPH</name>
<dbReference type="KEGG" id="mpar:F7D14_21280"/>
<evidence type="ECO:0000256" key="2">
    <source>
        <dbReference type="ARBA" id="ARBA00004141"/>
    </source>
</evidence>
<evidence type="ECO:0000259" key="12">
    <source>
        <dbReference type="PROSITE" id="PS50109"/>
    </source>
</evidence>
<protein>
    <recommendedName>
        <fullName evidence="3">histidine kinase</fullName>
        <ecNumber evidence="3">2.7.13.3</ecNumber>
    </recommendedName>
</protein>
<dbReference type="InterPro" id="IPR036097">
    <property type="entry name" value="HisK_dim/P_sf"/>
</dbReference>
<evidence type="ECO:0000256" key="6">
    <source>
        <dbReference type="ARBA" id="ARBA00022692"/>
    </source>
</evidence>
<evidence type="ECO:0000256" key="9">
    <source>
        <dbReference type="ARBA" id="ARBA00023012"/>
    </source>
</evidence>
<dbReference type="Proteomes" id="UP000422569">
    <property type="component" value="Plasmid unnamed2"/>
</dbReference>
<dbReference type="EC" id="2.7.13.3" evidence="3"/>
<keyword evidence="6 11" id="KW-0812">Transmembrane</keyword>
<evidence type="ECO:0000256" key="4">
    <source>
        <dbReference type="ARBA" id="ARBA00022553"/>
    </source>
</evidence>
<dbReference type="PRINTS" id="PR00344">
    <property type="entry name" value="BCTRLSENSOR"/>
</dbReference>
<dbReference type="InterPro" id="IPR036890">
    <property type="entry name" value="HATPase_C_sf"/>
</dbReference>
<dbReference type="AlphaFoldDB" id="A0A6B8MHJ4"/>
<dbReference type="CDD" id="cd00082">
    <property type="entry name" value="HisKA"/>
    <property type="match status" value="1"/>
</dbReference>
<dbReference type="InterPro" id="IPR050428">
    <property type="entry name" value="TCS_sensor_his_kinase"/>
</dbReference>
<geneLocation type="plasmid" evidence="13">
    <name>unnamed2</name>
</geneLocation>
<evidence type="ECO:0000256" key="11">
    <source>
        <dbReference type="SAM" id="Phobius"/>
    </source>
</evidence>
<keyword evidence="14" id="KW-1185">Reference proteome</keyword>
<dbReference type="SMART" id="SM00387">
    <property type="entry name" value="HATPase_c"/>
    <property type="match status" value="1"/>
</dbReference>
<dbReference type="InterPro" id="IPR005467">
    <property type="entry name" value="His_kinase_dom"/>
</dbReference>
<dbReference type="Gene3D" id="3.30.565.10">
    <property type="entry name" value="Histidine kinase-like ATPase, C-terminal domain"/>
    <property type="match status" value="1"/>
</dbReference>
<evidence type="ECO:0000313" key="14">
    <source>
        <dbReference type="Proteomes" id="UP000422569"/>
    </source>
</evidence>
<dbReference type="GO" id="GO:0000155">
    <property type="term" value="F:phosphorelay sensor kinase activity"/>
    <property type="evidence" value="ECO:0007669"/>
    <property type="project" value="InterPro"/>
</dbReference>
<keyword evidence="13" id="KW-0614">Plasmid</keyword>
<dbReference type="Pfam" id="PF00512">
    <property type="entry name" value="HisKA"/>
    <property type="match status" value="1"/>
</dbReference>
<keyword evidence="8 11" id="KW-1133">Transmembrane helix</keyword>
<accession>A0A6B8MHJ4</accession>
<dbReference type="SMART" id="SM00388">
    <property type="entry name" value="HisKA"/>
    <property type="match status" value="1"/>
</dbReference>
<dbReference type="EMBL" id="CP044333">
    <property type="protein sequence ID" value="QGN00111.1"/>
    <property type="molecule type" value="Genomic_DNA"/>
</dbReference>
<dbReference type="InterPro" id="IPR003661">
    <property type="entry name" value="HisK_dim/P_dom"/>
</dbReference>
<reference evidence="13 14" key="1">
    <citation type="submission" date="2019-09" db="EMBL/GenBank/DDBJ databases">
        <title>Isolation and complete genome sequencing of Methylocystis species.</title>
        <authorList>
            <person name="Rumah B.L."/>
            <person name="Stead C.E."/>
            <person name="Stevens B.C."/>
            <person name="Minton N.P."/>
            <person name="Grosse-Honebrink A."/>
            <person name="Zhang Y."/>
        </authorList>
    </citation>
    <scope>NUCLEOTIDE SEQUENCE [LARGE SCALE GENOMIC DNA]</scope>
    <source>
        <strain evidence="13 14">BRCS2</strain>
        <plasmid evidence="13 14">unnamed2</plasmid>
    </source>
</reference>
<organism evidence="13 14">
    <name type="scientific">Methylocystis parvus</name>
    <dbReference type="NCBI Taxonomy" id="134"/>
    <lineage>
        <taxon>Bacteria</taxon>
        <taxon>Pseudomonadati</taxon>
        <taxon>Pseudomonadota</taxon>
        <taxon>Alphaproteobacteria</taxon>
        <taxon>Hyphomicrobiales</taxon>
        <taxon>Methylocystaceae</taxon>
        <taxon>Methylocystis</taxon>
    </lineage>
</organism>
<gene>
    <name evidence="13" type="ORF">F7D14_21280</name>
</gene>
<dbReference type="RefSeq" id="WP_026016472.1">
    <property type="nucleotide sequence ID" value="NZ_CP044333.1"/>
</dbReference>
<dbReference type="SUPFAM" id="SSF55874">
    <property type="entry name" value="ATPase domain of HSP90 chaperone/DNA topoisomerase II/histidine kinase"/>
    <property type="match status" value="1"/>
</dbReference>
<keyword evidence="5" id="KW-0808">Transferase</keyword>
<dbReference type="InterPro" id="IPR003594">
    <property type="entry name" value="HATPase_dom"/>
</dbReference>